<feature type="domain" description="ABC transporter" evidence="5">
    <location>
        <begin position="3"/>
        <end position="236"/>
    </location>
</feature>
<dbReference type="Proteomes" id="UP000013523">
    <property type="component" value="Chromosome"/>
</dbReference>
<dbReference type="InterPro" id="IPR003593">
    <property type="entry name" value="AAA+_ATPase"/>
</dbReference>
<dbReference type="InterPro" id="IPR050166">
    <property type="entry name" value="ABC_transporter_ATP-bind"/>
</dbReference>
<organism evidence="6 7">
    <name type="scientific">Clostridium pasteurianum BC1</name>
    <dbReference type="NCBI Taxonomy" id="86416"/>
    <lineage>
        <taxon>Bacteria</taxon>
        <taxon>Bacillati</taxon>
        <taxon>Bacillota</taxon>
        <taxon>Clostridia</taxon>
        <taxon>Eubacteriales</taxon>
        <taxon>Clostridiaceae</taxon>
        <taxon>Clostridium</taxon>
    </lineage>
</organism>
<gene>
    <name evidence="6" type="ORF">Clopa_3694</name>
</gene>
<dbReference type="GO" id="GO:0016887">
    <property type="term" value="F:ATP hydrolysis activity"/>
    <property type="evidence" value="ECO:0007669"/>
    <property type="project" value="InterPro"/>
</dbReference>
<dbReference type="GO" id="GO:0005524">
    <property type="term" value="F:ATP binding"/>
    <property type="evidence" value="ECO:0007669"/>
    <property type="project" value="UniProtKB-KW"/>
</dbReference>
<dbReference type="KEGG" id="cpas:Clopa_3694"/>
<dbReference type="PATRIC" id="fig|86416.3.peg.3695"/>
<keyword evidence="3" id="KW-0067">ATP-binding</keyword>
<protein>
    <recommendedName>
        <fullName evidence="4">ABC-type quaternary amine transporter</fullName>
        <ecNumber evidence="4">7.6.2.9</ecNumber>
    </recommendedName>
</protein>
<name>R4KD54_CLOPA</name>
<dbReference type="FunFam" id="3.40.50.300:FF:000425">
    <property type="entry name" value="Probable ABC transporter, ATP-binding subunit"/>
    <property type="match status" value="1"/>
</dbReference>
<dbReference type="SMART" id="SM00382">
    <property type="entry name" value="AAA"/>
    <property type="match status" value="1"/>
</dbReference>
<dbReference type="AlphaFoldDB" id="R4KD54"/>
<evidence type="ECO:0000313" key="6">
    <source>
        <dbReference type="EMBL" id="AGK98474.1"/>
    </source>
</evidence>
<dbReference type="EMBL" id="CP003261">
    <property type="protein sequence ID" value="AGK98474.1"/>
    <property type="molecule type" value="Genomic_DNA"/>
</dbReference>
<dbReference type="InterPro" id="IPR017871">
    <property type="entry name" value="ABC_transporter-like_CS"/>
</dbReference>
<dbReference type="GO" id="GO:0015418">
    <property type="term" value="F:ABC-type quaternary ammonium compound transporting activity"/>
    <property type="evidence" value="ECO:0007669"/>
    <property type="project" value="UniProtKB-EC"/>
</dbReference>
<dbReference type="PROSITE" id="PS00211">
    <property type="entry name" value="ABC_TRANSPORTER_1"/>
    <property type="match status" value="1"/>
</dbReference>
<dbReference type="eggNOG" id="COG1116">
    <property type="taxonomic scope" value="Bacteria"/>
</dbReference>
<evidence type="ECO:0000256" key="2">
    <source>
        <dbReference type="ARBA" id="ARBA00022741"/>
    </source>
</evidence>
<proteinExistence type="predicted"/>
<dbReference type="CDD" id="cd03293">
    <property type="entry name" value="ABC_NrtD_SsuB_transporters"/>
    <property type="match status" value="1"/>
</dbReference>
<dbReference type="OrthoDB" id="9801958at2"/>
<reference evidence="6 7" key="1">
    <citation type="submission" date="2012-01" db="EMBL/GenBank/DDBJ databases">
        <title>Complete sequence of chromosome of Clostridium pasteurianum BC1.</title>
        <authorList>
            <consortium name="US DOE Joint Genome Institute"/>
            <person name="Lucas S."/>
            <person name="Han J."/>
            <person name="Lapidus A."/>
            <person name="Cheng J.-F."/>
            <person name="Goodwin L."/>
            <person name="Pitluck S."/>
            <person name="Peters L."/>
            <person name="Mikhailova N."/>
            <person name="Teshima H."/>
            <person name="Detter J.C."/>
            <person name="Han C."/>
            <person name="Tapia R."/>
            <person name="Land M."/>
            <person name="Hauser L."/>
            <person name="Kyrpides N."/>
            <person name="Ivanova N."/>
            <person name="Pagani I."/>
            <person name="Dunn J."/>
            <person name="Taghavi S."/>
            <person name="Francis A."/>
            <person name="van der Lelie D."/>
            <person name="Woyke T."/>
        </authorList>
    </citation>
    <scope>NUCLEOTIDE SEQUENCE [LARGE SCALE GENOMIC DNA]</scope>
    <source>
        <strain evidence="6 7">BC1</strain>
    </source>
</reference>
<evidence type="ECO:0000259" key="5">
    <source>
        <dbReference type="PROSITE" id="PS50893"/>
    </source>
</evidence>
<dbReference type="InterPro" id="IPR027417">
    <property type="entry name" value="P-loop_NTPase"/>
</dbReference>
<keyword evidence="1" id="KW-0813">Transport</keyword>
<dbReference type="PROSITE" id="PS50893">
    <property type="entry name" value="ABC_TRANSPORTER_2"/>
    <property type="match status" value="1"/>
</dbReference>
<dbReference type="SUPFAM" id="SSF52540">
    <property type="entry name" value="P-loop containing nucleoside triphosphate hydrolases"/>
    <property type="match status" value="1"/>
</dbReference>
<dbReference type="Pfam" id="PF00005">
    <property type="entry name" value="ABC_tran"/>
    <property type="match status" value="1"/>
</dbReference>
<evidence type="ECO:0000256" key="4">
    <source>
        <dbReference type="ARBA" id="ARBA00066388"/>
    </source>
</evidence>
<accession>R4KD54</accession>
<dbReference type="Gene3D" id="3.40.50.300">
    <property type="entry name" value="P-loop containing nucleotide triphosphate hydrolases"/>
    <property type="match status" value="1"/>
</dbReference>
<dbReference type="InterPro" id="IPR003439">
    <property type="entry name" value="ABC_transporter-like_ATP-bd"/>
</dbReference>
<dbReference type="STRING" id="86416.Clopa_3694"/>
<dbReference type="HOGENOM" id="CLU_000604_1_22_9"/>
<keyword evidence="7" id="KW-1185">Reference proteome</keyword>
<dbReference type="PANTHER" id="PTHR42788">
    <property type="entry name" value="TAURINE IMPORT ATP-BINDING PROTEIN-RELATED"/>
    <property type="match status" value="1"/>
</dbReference>
<evidence type="ECO:0000313" key="7">
    <source>
        <dbReference type="Proteomes" id="UP000013523"/>
    </source>
</evidence>
<keyword evidence="2" id="KW-0547">Nucleotide-binding</keyword>
<evidence type="ECO:0000256" key="3">
    <source>
        <dbReference type="ARBA" id="ARBA00022840"/>
    </source>
</evidence>
<dbReference type="PANTHER" id="PTHR42788:SF13">
    <property type="entry name" value="ALIPHATIC SULFONATES IMPORT ATP-BINDING PROTEIN SSUB"/>
    <property type="match status" value="1"/>
</dbReference>
<evidence type="ECO:0000256" key="1">
    <source>
        <dbReference type="ARBA" id="ARBA00022448"/>
    </source>
</evidence>
<dbReference type="EC" id="7.6.2.9" evidence="4"/>
<sequence length="258" mass="29587">MSIVFDNICKKFQLNELEKYMTVLDHVSFNVEENEFICLLGPSGCGKSTLLKMLAGLESIDEGVINVDGNEVKGPNPERGMVFQDYALFHWLTVEKNIAFGLELKGVPKEVRKQKVDECIELVGLKGFENAYPHQLSGGMKQRVAIARVLAMKPKMMLMDEPFSALDAFTRMNMQDELMSLWQKQRFTCIFVTHDIEEAVYMADKIVVMNSRPGKVKTVVPVPLARPRKRTDYDFIKIRNHVFEQYGYQQSEDIDYSI</sequence>
<dbReference type="RefSeq" id="WP_015616757.1">
    <property type="nucleotide sequence ID" value="NC_021182.1"/>
</dbReference>